<dbReference type="Gene3D" id="2.60.40.4070">
    <property type="match status" value="1"/>
</dbReference>
<protein>
    <submittedName>
        <fullName evidence="2">T9SS type A sorting domain-containing protein</fullName>
    </submittedName>
</protein>
<dbReference type="InterPro" id="IPR011042">
    <property type="entry name" value="6-blade_b-propeller_TolB-like"/>
</dbReference>
<reference evidence="2" key="1">
    <citation type="journal article" date="2020" name="mSystems">
        <title>Genome- and Community-Level Interaction Insights into Carbon Utilization and Element Cycling Functions of Hydrothermarchaeota in Hydrothermal Sediment.</title>
        <authorList>
            <person name="Zhou Z."/>
            <person name="Liu Y."/>
            <person name="Xu W."/>
            <person name="Pan J."/>
            <person name="Luo Z.H."/>
            <person name="Li M."/>
        </authorList>
    </citation>
    <scope>NUCLEOTIDE SEQUENCE [LARGE SCALE GENOMIC DNA]</scope>
    <source>
        <strain evidence="2">SpSt-465</strain>
    </source>
</reference>
<dbReference type="EMBL" id="DSTU01000006">
    <property type="protein sequence ID" value="HFJ54042.1"/>
    <property type="molecule type" value="Genomic_DNA"/>
</dbReference>
<feature type="non-terminal residue" evidence="2">
    <location>
        <position position="1"/>
    </location>
</feature>
<dbReference type="Pfam" id="PF13860">
    <property type="entry name" value="FlgD_ig"/>
    <property type="match status" value="1"/>
</dbReference>
<feature type="domain" description="FlgD/Vpr Ig-like" evidence="1">
    <location>
        <begin position="298"/>
        <end position="359"/>
    </location>
</feature>
<evidence type="ECO:0000313" key="2">
    <source>
        <dbReference type="EMBL" id="HFJ54042.1"/>
    </source>
</evidence>
<dbReference type="Gene3D" id="2.120.10.30">
    <property type="entry name" value="TolB, C-terminal domain"/>
    <property type="match status" value="1"/>
</dbReference>
<proteinExistence type="predicted"/>
<accession>A0A7C3IY48</accession>
<gene>
    <name evidence="2" type="ORF">ENS16_05080</name>
</gene>
<dbReference type="SUPFAM" id="SSF63829">
    <property type="entry name" value="Calcium-dependent phosphotriesterase"/>
    <property type="match status" value="1"/>
</dbReference>
<organism evidence="2">
    <name type="scientific">candidate division WOR-3 bacterium</name>
    <dbReference type="NCBI Taxonomy" id="2052148"/>
    <lineage>
        <taxon>Bacteria</taxon>
        <taxon>Bacteria division WOR-3</taxon>
    </lineage>
</organism>
<dbReference type="NCBIfam" id="TIGR04183">
    <property type="entry name" value="Por_Secre_tail"/>
    <property type="match status" value="1"/>
</dbReference>
<dbReference type="InterPro" id="IPR026444">
    <property type="entry name" value="Secre_tail"/>
</dbReference>
<dbReference type="AlphaFoldDB" id="A0A7C3IY48"/>
<evidence type="ECO:0000259" key="1">
    <source>
        <dbReference type="Pfam" id="PF13860"/>
    </source>
</evidence>
<comment type="caution">
    <text evidence="2">The sequence shown here is derived from an EMBL/GenBank/DDBJ whole genome shotgun (WGS) entry which is preliminary data.</text>
</comment>
<name>A0A7C3IY48_UNCW3</name>
<dbReference type="InterPro" id="IPR025965">
    <property type="entry name" value="FlgD/Vpr_Ig-like"/>
</dbReference>
<sequence>SGDSADYATKFAVHLRVGEPPPQPGTIIWGPKVCPGMPTDWGLYGVAYNTRDSLIYCLYYFSAQAYKYTSDSFLQARGTIPLPEDSCTDIDYCEYDNTFWVVANPSKRVYKITPSGSVIRYFSVAQADYPVGVTEHEAAHLVYVSDRRSSTSQQRIFVFDTLGNLQTTITHPVSGYYGARCLALDYHRPGNPPSLLNIFTWFDAGGTALESCAVTEIDRTSGALLNRFRFVNTEWNIRGVEYDPRDGSYWVTIMQYASGSNNMIFKMVGFNYGVGVAEGPETGRLERVQLQVRPNPFRQQTVMAVRLTEPSTVDLEIYDRSGRLVRNLGRAVPVVTHTEFIWDGTDNSHRSVAPGIYFYRIRDGQRELWGKMVLTR</sequence>